<feature type="chain" id="PRO_5044810009" evidence="1">
    <location>
        <begin position="23"/>
        <end position="184"/>
    </location>
</feature>
<keyword evidence="1" id="KW-0732">Signal</keyword>
<reference evidence="2 3" key="1">
    <citation type="submission" date="2024-10" db="EMBL/GenBank/DDBJ databases">
        <authorList>
            <person name="Kim D."/>
        </authorList>
    </citation>
    <scope>NUCLEOTIDE SEQUENCE [LARGE SCALE GENOMIC DNA]</scope>
    <source>
        <strain evidence="2">Taebaek</strain>
    </source>
</reference>
<evidence type="ECO:0000256" key="1">
    <source>
        <dbReference type="SAM" id="SignalP"/>
    </source>
</evidence>
<name>A0ABD2I2D3_HETSC</name>
<accession>A0ABD2I2D3</accession>
<evidence type="ECO:0000313" key="2">
    <source>
        <dbReference type="EMBL" id="KAL3074229.1"/>
    </source>
</evidence>
<protein>
    <submittedName>
        <fullName evidence="2">Uncharacterized protein</fullName>
    </submittedName>
</protein>
<dbReference type="EMBL" id="JBICCN010000357">
    <property type="protein sequence ID" value="KAL3074229.1"/>
    <property type="molecule type" value="Genomic_DNA"/>
</dbReference>
<dbReference type="Proteomes" id="UP001620645">
    <property type="component" value="Unassembled WGS sequence"/>
</dbReference>
<sequence length="184" mass="20206">MSPLPLLLLLISPLFFCPSVFSDDILRFDPAAPPAKMPSKSSLINLSKKDQVTLDEILISLRQKSPIEQTHDMKAFAQREGGLMKLKIDAILEEYAKAVEKFKLEMAPKLEAMSLKEARSCGDHVVLIITDPKLSPAEKVARVNDAVGRLSEDAQKELKAINLADAGQIVQKGGPFLNGPAFWP</sequence>
<organism evidence="2 3">
    <name type="scientific">Heterodera schachtii</name>
    <name type="common">Sugarbeet cyst nematode worm</name>
    <name type="synonym">Tylenchus schachtii</name>
    <dbReference type="NCBI Taxonomy" id="97005"/>
    <lineage>
        <taxon>Eukaryota</taxon>
        <taxon>Metazoa</taxon>
        <taxon>Ecdysozoa</taxon>
        <taxon>Nematoda</taxon>
        <taxon>Chromadorea</taxon>
        <taxon>Rhabditida</taxon>
        <taxon>Tylenchina</taxon>
        <taxon>Tylenchomorpha</taxon>
        <taxon>Tylenchoidea</taxon>
        <taxon>Heteroderidae</taxon>
        <taxon>Heteroderinae</taxon>
        <taxon>Heterodera</taxon>
    </lineage>
</organism>
<keyword evidence="3" id="KW-1185">Reference proteome</keyword>
<proteinExistence type="predicted"/>
<feature type="signal peptide" evidence="1">
    <location>
        <begin position="1"/>
        <end position="22"/>
    </location>
</feature>
<evidence type="ECO:0000313" key="3">
    <source>
        <dbReference type="Proteomes" id="UP001620645"/>
    </source>
</evidence>
<gene>
    <name evidence="2" type="ORF">niasHS_015059</name>
</gene>
<dbReference type="AlphaFoldDB" id="A0ABD2I2D3"/>
<comment type="caution">
    <text evidence="2">The sequence shown here is derived from an EMBL/GenBank/DDBJ whole genome shotgun (WGS) entry which is preliminary data.</text>
</comment>